<feature type="chain" id="PRO_5036210766" description="Ig-like domain-containing protein" evidence="6">
    <location>
        <begin position="19"/>
        <end position="715"/>
    </location>
</feature>
<keyword evidence="1" id="KW-0433">Leucine-rich repeat</keyword>
<evidence type="ECO:0000256" key="1">
    <source>
        <dbReference type="ARBA" id="ARBA00022614"/>
    </source>
</evidence>
<evidence type="ECO:0008006" key="11">
    <source>
        <dbReference type="Google" id="ProtNLM"/>
    </source>
</evidence>
<dbReference type="CDD" id="cd00063">
    <property type="entry name" value="FN3"/>
    <property type="match status" value="1"/>
</dbReference>
<dbReference type="SUPFAM" id="SSF48726">
    <property type="entry name" value="Immunoglobulin"/>
    <property type="match status" value="1"/>
</dbReference>
<gene>
    <name evidence="9" type="ORF">NMOB1V02_LOCUS10054</name>
</gene>
<evidence type="ECO:0000256" key="6">
    <source>
        <dbReference type="SAM" id="SignalP"/>
    </source>
</evidence>
<dbReference type="Pfam" id="PF00560">
    <property type="entry name" value="LRR_1"/>
    <property type="match status" value="2"/>
</dbReference>
<evidence type="ECO:0000313" key="10">
    <source>
        <dbReference type="Proteomes" id="UP000678499"/>
    </source>
</evidence>
<dbReference type="SUPFAM" id="SSF52058">
    <property type="entry name" value="L domain-like"/>
    <property type="match status" value="1"/>
</dbReference>
<dbReference type="InterPro" id="IPR001611">
    <property type="entry name" value="Leu-rich_rpt"/>
</dbReference>
<dbReference type="SMART" id="SM00408">
    <property type="entry name" value="IGc2"/>
    <property type="match status" value="1"/>
</dbReference>
<dbReference type="InterPro" id="IPR003591">
    <property type="entry name" value="Leu-rich_rpt_typical-subtyp"/>
</dbReference>
<dbReference type="Proteomes" id="UP000678499">
    <property type="component" value="Unassembled WGS sequence"/>
</dbReference>
<organism evidence="9">
    <name type="scientific">Notodromas monacha</name>
    <dbReference type="NCBI Taxonomy" id="399045"/>
    <lineage>
        <taxon>Eukaryota</taxon>
        <taxon>Metazoa</taxon>
        <taxon>Ecdysozoa</taxon>
        <taxon>Arthropoda</taxon>
        <taxon>Crustacea</taxon>
        <taxon>Oligostraca</taxon>
        <taxon>Ostracoda</taxon>
        <taxon>Podocopa</taxon>
        <taxon>Podocopida</taxon>
        <taxon>Cypridocopina</taxon>
        <taxon>Cypridoidea</taxon>
        <taxon>Cyprididae</taxon>
        <taxon>Notodromas</taxon>
    </lineage>
</organism>
<feature type="domain" description="Fibronectin type-III" evidence="8">
    <location>
        <begin position="522"/>
        <end position="614"/>
    </location>
</feature>
<dbReference type="SUPFAM" id="SSF49265">
    <property type="entry name" value="Fibronectin type III"/>
    <property type="match status" value="1"/>
</dbReference>
<accession>A0A7R9GHA5</accession>
<dbReference type="InterPro" id="IPR032675">
    <property type="entry name" value="LRR_dom_sf"/>
</dbReference>
<feature type="domain" description="Ig-like" evidence="7">
    <location>
        <begin position="431"/>
        <end position="518"/>
    </location>
</feature>
<evidence type="ECO:0000256" key="2">
    <source>
        <dbReference type="ARBA" id="ARBA00022729"/>
    </source>
</evidence>
<dbReference type="InterPro" id="IPR003961">
    <property type="entry name" value="FN3_dom"/>
</dbReference>
<dbReference type="InterPro" id="IPR007110">
    <property type="entry name" value="Ig-like_dom"/>
</dbReference>
<dbReference type="EMBL" id="CAJPEX010003823">
    <property type="protein sequence ID" value="CAG0922581.1"/>
    <property type="molecule type" value="Genomic_DNA"/>
</dbReference>
<dbReference type="InterPro" id="IPR003599">
    <property type="entry name" value="Ig_sub"/>
</dbReference>
<dbReference type="InterPro" id="IPR050333">
    <property type="entry name" value="SLRP"/>
</dbReference>
<dbReference type="SMART" id="SM00409">
    <property type="entry name" value="IG"/>
    <property type="match status" value="1"/>
</dbReference>
<feature type="signal peptide" evidence="6">
    <location>
        <begin position="1"/>
        <end position="18"/>
    </location>
</feature>
<evidence type="ECO:0000313" key="9">
    <source>
        <dbReference type="EMBL" id="CAD7282429.1"/>
    </source>
</evidence>
<dbReference type="PROSITE" id="PS50853">
    <property type="entry name" value="FN3"/>
    <property type="match status" value="1"/>
</dbReference>
<dbReference type="SMART" id="SM00369">
    <property type="entry name" value="LRR_TYP"/>
    <property type="match status" value="6"/>
</dbReference>
<evidence type="ECO:0000259" key="8">
    <source>
        <dbReference type="PROSITE" id="PS50853"/>
    </source>
</evidence>
<dbReference type="PANTHER" id="PTHR45712:SF22">
    <property type="entry name" value="INSULIN-LIKE GROWTH FACTOR-BINDING PROTEIN COMPLEX ACID LABILE SUBUNIT"/>
    <property type="match status" value="1"/>
</dbReference>
<dbReference type="InterPro" id="IPR003598">
    <property type="entry name" value="Ig_sub2"/>
</dbReference>
<reference evidence="9" key="1">
    <citation type="submission" date="2020-11" db="EMBL/GenBank/DDBJ databases">
        <authorList>
            <person name="Tran Van P."/>
        </authorList>
    </citation>
    <scope>NUCLEOTIDE SEQUENCE</scope>
</reference>
<dbReference type="Gene3D" id="2.60.40.10">
    <property type="entry name" value="Immunoglobulins"/>
    <property type="match status" value="2"/>
</dbReference>
<keyword evidence="5" id="KW-0812">Transmembrane</keyword>
<keyword evidence="4" id="KW-1015">Disulfide bond</keyword>
<dbReference type="InterPro" id="IPR013783">
    <property type="entry name" value="Ig-like_fold"/>
</dbReference>
<dbReference type="EMBL" id="OA885860">
    <property type="protein sequence ID" value="CAD7282429.1"/>
    <property type="molecule type" value="Genomic_DNA"/>
</dbReference>
<name>A0A7R9GHA5_9CRUS</name>
<feature type="transmembrane region" description="Helical" evidence="5">
    <location>
        <begin position="626"/>
        <end position="649"/>
    </location>
</feature>
<evidence type="ECO:0000256" key="4">
    <source>
        <dbReference type="ARBA" id="ARBA00023157"/>
    </source>
</evidence>
<dbReference type="InterPro" id="IPR036179">
    <property type="entry name" value="Ig-like_dom_sf"/>
</dbReference>
<keyword evidence="10" id="KW-1185">Reference proteome</keyword>
<dbReference type="PROSITE" id="PS51450">
    <property type="entry name" value="LRR"/>
    <property type="match status" value="2"/>
</dbReference>
<evidence type="ECO:0000259" key="7">
    <source>
        <dbReference type="PROSITE" id="PS50835"/>
    </source>
</evidence>
<keyword evidence="5" id="KW-0472">Membrane</keyword>
<proteinExistence type="predicted"/>
<dbReference type="GO" id="GO:0030154">
    <property type="term" value="P:cell differentiation"/>
    <property type="evidence" value="ECO:0007669"/>
    <property type="project" value="UniProtKB-ARBA"/>
</dbReference>
<dbReference type="Pfam" id="PF13855">
    <property type="entry name" value="LRR_8"/>
    <property type="match status" value="2"/>
</dbReference>
<evidence type="ECO:0000256" key="5">
    <source>
        <dbReference type="SAM" id="Phobius"/>
    </source>
</evidence>
<dbReference type="InterPro" id="IPR036116">
    <property type="entry name" value="FN3_sf"/>
</dbReference>
<keyword evidence="2 6" id="KW-0732">Signal</keyword>
<dbReference type="PANTHER" id="PTHR45712">
    <property type="entry name" value="AGAP008170-PA"/>
    <property type="match status" value="1"/>
</dbReference>
<dbReference type="InterPro" id="IPR013098">
    <property type="entry name" value="Ig_I-set"/>
</dbReference>
<dbReference type="Gene3D" id="3.80.10.10">
    <property type="entry name" value="Ribonuclease Inhibitor"/>
    <property type="match status" value="2"/>
</dbReference>
<dbReference type="GO" id="GO:0009653">
    <property type="term" value="P:anatomical structure morphogenesis"/>
    <property type="evidence" value="ECO:0007669"/>
    <property type="project" value="UniProtKB-ARBA"/>
</dbReference>
<dbReference type="Pfam" id="PF07679">
    <property type="entry name" value="I-set"/>
    <property type="match status" value="1"/>
</dbReference>
<dbReference type="PROSITE" id="PS50835">
    <property type="entry name" value="IG_LIKE"/>
    <property type="match status" value="1"/>
</dbReference>
<sequence>MDAKVWLAAWILACCVTGSPEGSSNSSTDLSRFSSAAAPATPQPCPAGCKCLLHQGVVDCSKAALTSGRTLGPLLGTGIILDLSKNFLVDFDCDELTNSDIVHLILDENRINHFFCQEKMPVLVKLSLKGNRLQHFDVSALNYFPMLKVLDLSDNKIHSFTGTMSPSTVNYLNVSGNRMADLKPHFFHHFGELRTLDLSNNGIYSLVSPSLFAKGRSLQHLNVSHNKINKILPEVFRGLRLNGTLNLGHNSLHHVPSAALRSAEFIAKLLLSANAFTHLDSRDLVGVRAEEIVISHQHRLKTVSSEAFANSGELRVLVLNHNPHLVFIHPEFARNLTMLRELRLDSNGLVALEEISRGKFPNLRTLDVTRNPFSCSCYNRWLYTSFDPLLNTSVTDCQHANASTSLFDSSAESMNLSVAEDAMECGAELYPMFPAHKHAFISEHASFQCSGFGNPEPEVSWSRRGSDPVSKNCSSTSTVCQRSDGKLVMKFLRVDDTGEYFCVARNPRGAATRTLSLTVDDVPVSLSATTIAARFVTLAWNGSSVLATTLLLEHADLSHRLILSHRLEVAPHLKTHSFTVQFLKPGQTYDFRLSVVSESASIPLATLRVRTREEGYTRLLGVRSDYLSVLVICVVASVASCTCILTCLIRSGKFAFRRLYFRVTGKSWDSASQRRLLNSTSTTSDVAFISISYNLPDTCFLISNEDMDDEDFPRM</sequence>
<dbReference type="OrthoDB" id="1055097at2759"/>
<keyword evidence="3" id="KW-0677">Repeat</keyword>
<protein>
    <recommendedName>
        <fullName evidence="11">Ig-like domain-containing protein</fullName>
    </recommendedName>
</protein>
<dbReference type="AlphaFoldDB" id="A0A7R9GHA5"/>
<evidence type="ECO:0000256" key="3">
    <source>
        <dbReference type="ARBA" id="ARBA00022737"/>
    </source>
</evidence>
<keyword evidence="5" id="KW-1133">Transmembrane helix</keyword>